<sequence>MQTTTQKTLAHRNGTTHTLNNTPLYDSNILLARLTYGVPTERRLLTPGVFIKKFHRIRDYLFNAGFSPAERQVALNL</sequence>
<proteinExistence type="predicted"/>
<accession>X1G9Q6</accession>
<gene>
    <name evidence="1" type="ORF">S03H2_24767</name>
</gene>
<feature type="non-terminal residue" evidence="1">
    <location>
        <position position="77"/>
    </location>
</feature>
<dbReference type="EMBL" id="BARU01013848">
    <property type="protein sequence ID" value="GAH41530.1"/>
    <property type="molecule type" value="Genomic_DNA"/>
</dbReference>
<protein>
    <submittedName>
        <fullName evidence="1">Uncharacterized protein</fullName>
    </submittedName>
</protein>
<evidence type="ECO:0000313" key="1">
    <source>
        <dbReference type="EMBL" id="GAH41530.1"/>
    </source>
</evidence>
<comment type="caution">
    <text evidence="1">The sequence shown here is derived from an EMBL/GenBank/DDBJ whole genome shotgun (WGS) entry which is preliminary data.</text>
</comment>
<reference evidence="1" key="1">
    <citation type="journal article" date="2014" name="Front. Microbiol.">
        <title>High frequency of phylogenetically diverse reductive dehalogenase-homologous genes in deep subseafloor sedimentary metagenomes.</title>
        <authorList>
            <person name="Kawai M."/>
            <person name="Futagami T."/>
            <person name="Toyoda A."/>
            <person name="Takaki Y."/>
            <person name="Nishi S."/>
            <person name="Hori S."/>
            <person name="Arai W."/>
            <person name="Tsubouchi T."/>
            <person name="Morono Y."/>
            <person name="Uchiyama I."/>
            <person name="Ito T."/>
            <person name="Fujiyama A."/>
            <person name="Inagaki F."/>
            <person name="Takami H."/>
        </authorList>
    </citation>
    <scope>NUCLEOTIDE SEQUENCE</scope>
    <source>
        <strain evidence="1">Expedition CK06-06</strain>
    </source>
</reference>
<name>X1G9Q6_9ZZZZ</name>
<organism evidence="1">
    <name type="scientific">marine sediment metagenome</name>
    <dbReference type="NCBI Taxonomy" id="412755"/>
    <lineage>
        <taxon>unclassified sequences</taxon>
        <taxon>metagenomes</taxon>
        <taxon>ecological metagenomes</taxon>
    </lineage>
</organism>
<dbReference type="AlphaFoldDB" id="X1G9Q6"/>